<reference evidence="2" key="1">
    <citation type="journal article" date="2016" name="Nature">
        <title>The genome of the seagrass Zostera marina reveals angiosperm adaptation to the sea.</title>
        <authorList>
            <person name="Olsen J.L."/>
            <person name="Rouze P."/>
            <person name="Verhelst B."/>
            <person name="Lin Y.-C."/>
            <person name="Bayer T."/>
            <person name="Collen J."/>
            <person name="Dattolo E."/>
            <person name="De Paoli E."/>
            <person name="Dittami S."/>
            <person name="Maumus F."/>
            <person name="Michel G."/>
            <person name="Kersting A."/>
            <person name="Lauritano C."/>
            <person name="Lohaus R."/>
            <person name="Toepel M."/>
            <person name="Tonon T."/>
            <person name="Vanneste K."/>
            <person name="Amirebrahimi M."/>
            <person name="Brakel J."/>
            <person name="Bostroem C."/>
            <person name="Chovatia M."/>
            <person name="Grimwood J."/>
            <person name="Jenkins J.W."/>
            <person name="Jueterbock A."/>
            <person name="Mraz A."/>
            <person name="Stam W.T."/>
            <person name="Tice H."/>
            <person name="Bornberg-Bauer E."/>
            <person name="Green P.J."/>
            <person name="Pearson G.A."/>
            <person name="Procaccini G."/>
            <person name="Duarte C.M."/>
            <person name="Schmutz J."/>
            <person name="Reusch T.B.H."/>
            <person name="Van de Peer Y."/>
        </authorList>
    </citation>
    <scope>NUCLEOTIDE SEQUENCE [LARGE SCALE GENOMIC DNA]</scope>
    <source>
        <strain evidence="2">cv. Finnish</strain>
    </source>
</reference>
<accession>A0A0K9Q0D3</accession>
<dbReference type="Pfam" id="PF03140">
    <property type="entry name" value="DUF247"/>
    <property type="match status" value="1"/>
</dbReference>
<name>A0A0K9Q0D3_ZOSMR</name>
<dbReference type="OrthoDB" id="785554at2759"/>
<evidence type="ECO:0000313" key="1">
    <source>
        <dbReference type="EMBL" id="KMZ73920.1"/>
    </source>
</evidence>
<dbReference type="AlphaFoldDB" id="A0A0K9Q0D3"/>
<protein>
    <submittedName>
        <fullName evidence="1">Uncharacterized protein</fullName>
    </submittedName>
</protein>
<organism evidence="1 2">
    <name type="scientific">Zostera marina</name>
    <name type="common">Eelgrass</name>
    <dbReference type="NCBI Taxonomy" id="29655"/>
    <lineage>
        <taxon>Eukaryota</taxon>
        <taxon>Viridiplantae</taxon>
        <taxon>Streptophyta</taxon>
        <taxon>Embryophyta</taxon>
        <taxon>Tracheophyta</taxon>
        <taxon>Spermatophyta</taxon>
        <taxon>Magnoliopsida</taxon>
        <taxon>Liliopsida</taxon>
        <taxon>Zosteraceae</taxon>
        <taxon>Zostera</taxon>
    </lineage>
</organism>
<dbReference type="OMA" id="VIDIKAM"/>
<evidence type="ECO:0000313" key="2">
    <source>
        <dbReference type="Proteomes" id="UP000036987"/>
    </source>
</evidence>
<keyword evidence="2" id="KW-1185">Reference proteome</keyword>
<dbReference type="PANTHER" id="PTHR31170">
    <property type="entry name" value="BNAC04G53230D PROTEIN"/>
    <property type="match status" value="1"/>
</dbReference>
<dbReference type="InterPro" id="IPR004158">
    <property type="entry name" value="DUF247_pln"/>
</dbReference>
<gene>
    <name evidence="1" type="ORF">ZOSMA_13G01280</name>
</gene>
<comment type="caution">
    <text evidence="1">The sequence shown here is derived from an EMBL/GenBank/DDBJ whole genome shotgun (WGS) entry which is preliminary data.</text>
</comment>
<dbReference type="Proteomes" id="UP000036987">
    <property type="component" value="Unassembled WGS sequence"/>
</dbReference>
<proteinExistence type="predicted"/>
<sequence>MFLFSDSVLVFVKLSAQINEFQNRSIQTEDPILCKIPNTIRANHEKEYEPEIIAIGPYHWNGDHLGQINPRPKHVEDMKLKFLNDLCKAVADNNGVTKEDILKNITTAVQEKAFDVQKKYYESSFDMSSDDFVKMLILDESFIVTFFIKQKIPMNFMQNARCSLKRDLLLFENQILFFILETIFGSCFSSLSEYNTL</sequence>
<dbReference type="EMBL" id="LFYR01000514">
    <property type="protein sequence ID" value="KMZ73920.1"/>
    <property type="molecule type" value="Genomic_DNA"/>
</dbReference>